<dbReference type="SMART" id="SM00066">
    <property type="entry name" value="GAL4"/>
    <property type="match status" value="1"/>
</dbReference>
<feature type="region of interest" description="Disordered" evidence="6">
    <location>
        <begin position="256"/>
        <end position="401"/>
    </location>
</feature>
<dbReference type="InterPro" id="IPR036864">
    <property type="entry name" value="Zn2-C6_fun-type_DNA-bd_sf"/>
</dbReference>
<keyword evidence="2" id="KW-0805">Transcription regulation</keyword>
<dbReference type="AlphaFoldDB" id="A0A4S2MMK4"/>
<keyword evidence="4" id="KW-0804">Transcription</keyword>
<evidence type="ECO:0000256" key="3">
    <source>
        <dbReference type="ARBA" id="ARBA00023125"/>
    </source>
</evidence>
<dbReference type="InterPro" id="IPR001138">
    <property type="entry name" value="Zn2Cys6_DnaBD"/>
</dbReference>
<dbReference type="GO" id="GO:0003677">
    <property type="term" value="F:DNA binding"/>
    <property type="evidence" value="ECO:0007669"/>
    <property type="project" value="UniProtKB-KW"/>
</dbReference>
<reference evidence="8 9" key="1">
    <citation type="submission" date="2019-04" db="EMBL/GenBank/DDBJ databases">
        <title>Comparative genomics and transcriptomics to analyze fruiting body development in filamentous ascomycetes.</title>
        <authorList>
            <consortium name="DOE Joint Genome Institute"/>
            <person name="Lutkenhaus R."/>
            <person name="Traeger S."/>
            <person name="Breuer J."/>
            <person name="Kuo A."/>
            <person name="Lipzen A."/>
            <person name="Pangilinan J."/>
            <person name="Dilworth D."/>
            <person name="Sandor L."/>
            <person name="Poggeler S."/>
            <person name="Barry K."/>
            <person name="Grigoriev I.V."/>
            <person name="Nowrousian M."/>
        </authorList>
    </citation>
    <scope>NUCLEOTIDE SEQUENCE [LARGE SCALE GENOMIC DNA]</scope>
    <source>
        <strain evidence="8 9">CBS 389.68</strain>
    </source>
</reference>
<sequence length="782" mass="84852">MATEVAVSQPPTGAVPTTPSSAASSISTPRSQQQHIPGLSRSPLLSPYRHQHPRSESPPLPPPRPRASTQHPTSLPPPGPLPPSSLPPQQLPGLYIKPPLRYRSLSSPSTPGEQTQAPGFFAVSQPPRSGPGILHSRESSGGGIRGLPPMASVLAGASQRSGAITLGESHGAFEVLAGDPTAPRKRSKVSRACDECRRKKIRCDATSESSLEQCSSCRRVGTKCSFSRVPMKRGPSKGYIKELAERLVTLENTISTGDIHHPQGGEGELSPGPSDTTSPPPGGTKRKRTLSSSSEYRGGYQLHAVPPPGPGTGHPSENRLPPIESFRTAQPHSHHEPQHPLPHLPKPPPLPRPSNSQFRISPISPECRQQEWNEYSDPGPRRRASFGTGVRPTGSSPLTDKSASLGWDEAVIDQYYTLIHPTFPLLPHSQPRLRQLLSSAPAIIRDALLEAVSAATRSVPICSPRPNTPSTDNRAVELCFGVLLDPALSSPTNQLLLLQSLILLSIEADLYDTLPSRSKRRMLLGAAAGLMQTMKLPYAGSGGQRFSVNDLDSEEMLGRRAWWVLVVLDRWQAVSMGLPLLISDDTGITLSPDDEPLLGTATYHFFQLSLHLGKIAQAFTESPPPDPSSTQLIAFTSRLLLGRLQHLHSSVSKLFPTHPLVHLTYLHCNLLIQRYNPVSAPHHPLDIALRITDLISREEGKSGAVGLLHRHFIAAVVDVLVAVGGEEAERALERVARGRWEEVVRRRRDGGGLERLVEVAVGDSAGRWEKGWRSWRDKGYFG</sequence>
<dbReference type="InterPro" id="IPR050797">
    <property type="entry name" value="Carb_Metab_Trans_Reg"/>
</dbReference>
<accession>A0A4S2MMK4</accession>
<proteinExistence type="predicted"/>
<organism evidence="8 9">
    <name type="scientific">Ascodesmis nigricans</name>
    <dbReference type="NCBI Taxonomy" id="341454"/>
    <lineage>
        <taxon>Eukaryota</taxon>
        <taxon>Fungi</taxon>
        <taxon>Dikarya</taxon>
        <taxon>Ascomycota</taxon>
        <taxon>Pezizomycotina</taxon>
        <taxon>Pezizomycetes</taxon>
        <taxon>Pezizales</taxon>
        <taxon>Ascodesmidaceae</taxon>
        <taxon>Ascodesmis</taxon>
    </lineage>
</organism>
<evidence type="ECO:0000256" key="1">
    <source>
        <dbReference type="ARBA" id="ARBA00022723"/>
    </source>
</evidence>
<feature type="compositionally biased region" description="Pro residues" evidence="6">
    <location>
        <begin position="339"/>
        <end position="352"/>
    </location>
</feature>
<evidence type="ECO:0000256" key="4">
    <source>
        <dbReference type="ARBA" id="ARBA00023163"/>
    </source>
</evidence>
<dbReference type="CDD" id="cd00067">
    <property type="entry name" value="GAL4"/>
    <property type="match status" value="1"/>
</dbReference>
<gene>
    <name evidence="8" type="ORF">EX30DRAFT_351219</name>
</gene>
<dbReference type="PANTHER" id="PTHR31668">
    <property type="entry name" value="GLUCOSE TRANSPORT TRANSCRIPTION REGULATOR RGT1-RELATED-RELATED"/>
    <property type="match status" value="1"/>
</dbReference>
<keyword evidence="5" id="KW-0539">Nucleus</keyword>
<dbReference type="Pfam" id="PF00172">
    <property type="entry name" value="Zn_clus"/>
    <property type="match status" value="1"/>
</dbReference>
<dbReference type="InParanoid" id="A0A4S2MMK4"/>
<dbReference type="SMART" id="SM00906">
    <property type="entry name" value="Fungal_trans"/>
    <property type="match status" value="1"/>
</dbReference>
<dbReference type="InterPro" id="IPR007219">
    <property type="entry name" value="XnlR_reg_dom"/>
</dbReference>
<dbReference type="Proteomes" id="UP000298138">
    <property type="component" value="Unassembled WGS sequence"/>
</dbReference>
<dbReference type="EMBL" id="ML220144">
    <property type="protein sequence ID" value="TGZ78185.1"/>
    <property type="molecule type" value="Genomic_DNA"/>
</dbReference>
<feature type="compositionally biased region" description="Pro residues" evidence="6">
    <location>
        <begin position="56"/>
        <end position="65"/>
    </location>
</feature>
<feature type="domain" description="Zn(2)-C6 fungal-type" evidence="7">
    <location>
        <begin position="192"/>
        <end position="226"/>
    </location>
</feature>
<evidence type="ECO:0000259" key="7">
    <source>
        <dbReference type="PROSITE" id="PS50048"/>
    </source>
</evidence>
<keyword evidence="3" id="KW-0238">DNA-binding</keyword>
<dbReference type="PROSITE" id="PS00463">
    <property type="entry name" value="ZN2_CY6_FUNGAL_1"/>
    <property type="match status" value="1"/>
</dbReference>
<dbReference type="GO" id="GO:0000981">
    <property type="term" value="F:DNA-binding transcription factor activity, RNA polymerase II-specific"/>
    <property type="evidence" value="ECO:0007669"/>
    <property type="project" value="InterPro"/>
</dbReference>
<dbReference type="SUPFAM" id="SSF57701">
    <property type="entry name" value="Zn2/Cys6 DNA-binding domain"/>
    <property type="match status" value="1"/>
</dbReference>
<dbReference type="PANTHER" id="PTHR31668:SF26">
    <property type="entry name" value="GLUCOSE TRANSPORT TRANSCRIPTION REGULATOR RGT1-RELATED"/>
    <property type="match status" value="1"/>
</dbReference>
<keyword evidence="1" id="KW-0479">Metal-binding</keyword>
<dbReference type="GO" id="GO:0006351">
    <property type="term" value="P:DNA-templated transcription"/>
    <property type="evidence" value="ECO:0007669"/>
    <property type="project" value="InterPro"/>
</dbReference>
<evidence type="ECO:0000256" key="5">
    <source>
        <dbReference type="ARBA" id="ARBA00023242"/>
    </source>
</evidence>
<dbReference type="OrthoDB" id="5426978at2759"/>
<name>A0A4S2MMK4_9PEZI</name>
<evidence type="ECO:0000313" key="8">
    <source>
        <dbReference type="EMBL" id="TGZ78185.1"/>
    </source>
</evidence>
<evidence type="ECO:0000256" key="6">
    <source>
        <dbReference type="SAM" id="MobiDB-lite"/>
    </source>
</evidence>
<dbReference type="Gene3D" id="4.10.240.10">
    <property type="entry name" value="Zn(2)-C6 fungal-type DNA-binding domain"/>
    <property type="match status" value="1"/>
</dbReference>
<feature type="region of interest" description="Disordered" evidence="6">
    <location>
        <begin position="1"/>
        <end position="147"/>
    </location>
</feature>
<dbReference type="STRING" id="341454.A0A4S2MMK4"/>
<evidence type="ECO:0000313" key="9">
    <source>
        <dbReference type="Proteomes" id="UP000298138"/>
    </source>
</evidence>
<dbReference type="PROSITE" id="PS50048">
    <property type="entry name" value="ZN2_CY6_FUNGAL_2"/>
    <property type="match status" value="1"/>
</dbReference>
<feature type="compositionally biased region" description="Low complexity" evidence="6">
    <location>
        <begin position="10"/>
        <end position="29"/>
    </location>
</feature>
<dbReference type="GO" id="GO:0008270">
    <property type="term" value="F:zinc ion binding"/>
    <property type="evidence" value="ECO:0007669"/>
    <property type="project" value="InterPro"/>
</dbReference>
<dbReference type="CDD" id="cd12148">
    <property type="entry name" value="fungal_TF_MHR"/>
    <property type="match status" value="1"/>
</dbReference>
<feature type="compositionally biased region" description="Pro residues" evidence="6">
    <location>
        <begin position="74"/>
        <end position="90"/>
    </location>
</feature>
<protein>
    <recommendedName>
        <fullName evidence="7">Zn(2)-C6 fungal-type domain-containing protein</fullName>
    </recommendedName>
</protein>
<dbReference type="Pfam" id="PF04082">
    <property type="entry name" value="Fungal_trans"/>
    <property type="match status" value="1"/>
</dbReference>
<feature type="compositionally biased region" description="Low complexity" evidence="6">
    <location>
        <begin position="91"/>
        <end position="111"/>
    </location>
</feature>
<evidence type="ECO:0000256" key="2">
    <source>
        <dbReference type="ARBA" id="ARBA00023015"/>
    </source>
</evidence>
<keyword evidence="9" id="KW-1185">Reference proteome</keyword>